<organism evidence="5 6">
    <name type="scientific">Pristionchus mayeri</name>
    <dbReference type="NCBI Taxonomy" id="1317129"/>
    <lineage>
        <taxon>Eukaryota</taxon>
        <taxon>Metazoa</taxon>
        <taxon>Ecdysozoa</taxon>
        <taxon>Nematoda</taxon>
        <taxon>Chromadorea</taxon>
        <taxon>Rhabditida</taxon>
        <taxon>Rhabditina</taxon>
        <taxon>Diplogasteromorpha</taxon>
        <taxon>Diplogasteroidea</taxon>
        <taxon>Neodiplogasteridae</taxon>
        <taxon>Pristionchus</taxon>
    </lineage>
</organism>
<feature type="non-terminal residue" evidence="5">
    <location>
        <position position="101"/>
    </location>
</feature>
<protein>
    <recommendedName>
        <fullName evidence="7">Transthyretin-like family protein</fullName>
    </recommendedName>
</protein>
<dbReference type="PANTHER" id="PTHR21700">
    <property type="entry name" value="TRANSTHYRETIN-LIKE FAMILY PROTEIN-RELATED"/>
    <property type="match status" value="1"/>
</dbReference>
<proteinExistence type="inferred from homology"/>
<dbReference type="InterPro" id="IPR001534">
    <property type="entry name" value="Transthyretin-like"/>
</dbReference>
<keyword evidence="6" id="KW-1185">Reference proteome</keyword>
<comment type="subcellular location">
    <subcellularLocation>
        <location evidence="1">Secreted</location>
    </subcellularLocation>
</comment>
<dbReference type="GO" id="GO:0009986">
    <property type="term" value="C:cell surface"/>
    <property type="evidence" value="ECO:0007669"/>
    <property type="project" value="InterPro"/>
</dbReference>
<evidence type="ECO:0000256" key="1">
    <source>
        <dbReference type="ARBA" id="ARBA00004613"/>
    </source>
</evidence>
<evidence type="ECO:0008006" key="7">
    <source>
        <dbReference type="Google" id="ProtNLM"/>
    </source>
</evidence>
<comment type="similarity">
    <text evidence="2">Belongs to the nematode transthyretin-like family.</text>
</comment>
<dbReference type="Gene3D" id="2.60.40.3330">
    <property type="match status" value="1"/>
</dbReference>
<name>A0AAN5C9C0_9BILA</name>
<reference evidence="6" key="1">
    <citation type="submission" date="2022-10" db="EMBL/GenBank/DDBJ databases">
        <title>Genome assembly of Pristionchus species.</title>
        <authorList>
            <person name="Yoshida K."/>
            <person name="Sommer R.J."/>
        </authorList>
    </citation>
    <scope>NUCLEOTIDE SEQUENCE [LARGE SCALE GENOMIC DNA]</scope>
    <source>
        <strain evidence="6">RS5460</strain>
    </source>
</reference>
<dbReference type="EMBL" id="BTRK01000002">
    <property type="protein sequence ID" value="GMR35555.1"/>
    <property type="molecule type" value="Genomic_DNA"/>
</dbReference>
<sequence length="101" mass="11606">LQIPTLQVHATGNIRCTNNKTGGRYPLENVKVRLMEYDKVGAHDVEGEMLTNKRGEFDLTGSSKEWWDDRFFVWIEFPCGLESTDACAEKEIMCKNPKCTY</sequence>
<dbReference type="GO" id="GO:0005576">
    <property type="term" value="C:extracellular region"/>
    <property type="evidence" value="ECO:0007669"/>
    <property type="project" value="UniProtKB-SubCell"/>
</dbReference>
<keyword evidence="3" id="KW-0964">Secreted</keyword>
<feature type="non-terminal residue" evidence="5">
    <location>
        <position position="1"/>
    </location>
</feature>
<evidence type="ECO:0000313" key="6">
    <source>
        <dbReference type="Proteomes" id="UP001328107"/>
    </source>
</evidence>
<evidence type="ECO:0000256" key="2">
    <source>
        <dbReference type="ARBA" id="ARBA00010112"/>
    </source>
</evidence>
<accession>A0AAN5C9C0</accession>
<dbReference type="AlphaFoldDB" id="A0AAN5C9C0"/>
<dbReference type="Proteomes" id="UP001328107">
    <property type="component" value="Unassembled WGS sequence"/>
</dbReference>
<evidence type="ECO:0000256" key="4">
    <source>
        <dbReference type="ARBA" id="ARBA00022729"/>
    </source>
</evidence>
<keyword evidence="4" id="KW-0732">Signal</keyword>
<comment type="caution">
    <text evidence="5">The sequence shown here is derived from an EMBL/GenBank/DDBJ whole genome shotgun (WGS) entry which is preliminary data.</text>
</comment>
<dbReference type="InterPro" id="IPR038479">
    <property type="entry name" value="Transthyretin-like_sf"/>
</dbReference>
<evidence type="ECO:0000313" key="5">
    <source>
        <dbReference type="EMBL" id="GMR35555.1"/>
    </source>
</evidence>
<dbReference type="Pfam" id="PF01060">
    <property type="entry name" value="TTR-52"/>
    <property type="match status" value="1"/>
</dbReference>
<evidence type="ECO:0000256" key="3">
    <source>
        <dbReference type="ARBA" id="ARBA00022525"/>
    </source>
</evidence>
<gene>
    <name evidence="5" type="ORF">PMAYCL1PPCAC_05750</name>
</gene>